<dbReference type="SUPFAM" id="SSF53335">
    <property type="entry name" value="S-adenosyl-L-methionine-dependent methyltransferases"/>
    <property type="match status" value="1"/>
</dbReference>
<gene>
    <name evidence="2" type="ORF">J2S62_001871</name>
</gene>
<keyword evidence="2" id="KW-0808">Transferase</keyword>
<dbReference type="GO" id="GO:0008168">
    <property type="term" value="F:methyltransferase activity"/>
    <property type="evidence" value="ECO:0007669"/>
    <property type="project" value="UniProtKB-KW"/>
</dbReference>
<dbReference type="PANTHER" id="PTHR43591">
    <property type="entry name" value="METHYLTRANSFERASE"/>
    <property type="match status" value="1"/>
</dbReference>
<dbReference type="EMBL" id="JAVDYJ010000001">
    <property type="protein sequence ID" value="MDR7347614.1"/>
    <property type="molecule type" value="Genomic_DNA"/>
</dbReference>
<evidence type="ECO:0000313" key="2">
    <source>
        <dbReference type="EMBL" id="MDR7347614.1"/>
    </source>
</evidence>
<sequence>MMALRKVQGTFWSFYAQLYDFIWDSPVTRHVSAHIAKVVGTPENVVDLVCGTGLFSRPFTRSGAHTLGVDTSSTMLHRAVRTGRISEPQKANAAATGLPTGKYELVLCANVLHRHPEPEAVIAETRRLVKPGGHVVWVVPSPGMTRRQVLVTDLNTGRPWASSLTAHLARTAVTLLAALSRVQRTSSSAVLNGLHATAAKQRLPIETAPGMSQTQSVMISRAPDK</sequence>
<reference evidence="2 3" key="1">
    <citation type="submission" date="2023-07" db="EMBL/GenBank/DDBJ databases">
        <title>Sequencing the genomes of 1000 actinobacteria strains.</title>
        <authorList>
            <person name="Klenk H.-P."/>
        </authorList>
    </citation>
    <scope>NUCLEOTIDE SEQUENCE [LARGE SCALE GENOMIC DNA]</scope>
    <source>
        <strain evidence="2 3">DSM 22966</strain>
    </source>
</reference>
<keyword evidence="2" id="KW-0489">Methyltransferase</keyword>
<keyword evidence="3" id="KW-1185">Reference proteome</keyword>
<proteinExistence type="predicted"/>
<comment type="caution">
    <text evidence="2">The sequence shown here is derived from an EMBL/GenBank/DDBJ whole genome shotgun (WGS) entry which is preliminary data.</text>
</comment>
<protein>
    <submittedName>
        <fullName evidence="2">2-polyprenyl-3-methyl-5-hydroxy-6-metoxy-1, 4-benzoquinol methylase</fullName>
    </submittedName>
</protein>
<accession>A0ABU2B3N4</accession>
<dbReference type="Gene3D" id="3.40.50.150">
    <property type="entry name" value="Vaccinia Virus protein VP39"/>
    <property type="match status" value="1"/>
</dbReference>
<dbReference type="GO" id="GO:0032259">
    <property type="term" value="P:methylation"/>
    <property type="evidence" value="ECO:0007669"/>
    <property type="project" value="UniProtKB-KW"/>
</dbReference>
<feature type="domain" description="Methyltransferase type 11" evidence="1">
    <location>
        <begin position="47"/>
        <end position="136"/>
    </location>
</feature>
<dbReference type="InterPro" id="IPR013216">
    <property type="entry name" value="Methyltransf_11"/>
</dbReference>
<dbReference type="Pfam" id="PF08241">
    <property type="entry name" value="Methyltransf_11"/>
    <property type="match status" value="1"/>
</dbReference>
<dbReference type="CDD" id="cd02440">
    <property type="entry name" value="AdoMet_MTases"/>
    <property type="match status" value="1"/>
</dbReference>
<dbReference type="Proteomes" id="UP001183794">
    <property type="component" value="Unassembled WGS sequence"/>
</dbReference>
<dbReference type="PANTHER" id="PTHR43591:SF99">
    <property type="entry name" value="OS06G0646000 PROTEIN"/>
    <property type="match status" value="1"/>
</dbReference>
<dbReference type="InterPro" id="IPR029063">
    <property type="entry name" value="SAM-dependent_MTases_sf"/>
</dbReference>
<evidence type="ECO:0000259" key="1">
    <source>
        <dbReference type="Pfam" id="PF08241"/>
    </source>
</evidence>
<organism evidence="2 3">
    <name type="scientific">Enteractinococcus fodinae</name>
    <dbReference type="NCBI Taxonomy" id="684663"/>
    <lineage>
        <taxon>Bacteria</taxon>
        <taxon>Bacillati</taxon>
        <taxon>Actinomycetota</taxon>
        <taxon>Actinomycetes</taxon>
        <taxon>Micrococcales</taxon>
        <taxon>Micrococcaceae</taxon>
    </lineage>
</organism>
<name>A0ABU2B3N4_9MICC</name>
<evidence type="ECO:0000313" key="3">
    <source>
        <dbReference type="Proteomes" id="UP001183794"/>
    </source>
</evidence>
<dbReference type="RefSeq" id="WP_344987405.1">
    <property type="nucleotide sequence ID" value="NZ_BAABHE010000003.1"/>
</dbReference>